<dbReference type="PANTHER" id="PTHR10696:SF25">
    <property type="entry name" value="OXIDOREDUCTASE AIM17-RELATED"/>
    <property type="match status" value="1"/>
</dbReference>
<dbReference type="GO" id="GO:0046872">
    <property type="term" value="F:metal ion binding"/>
    <property type="evidence" value="ECO:0007669"/>
    <property type="project" value="UniProtKB-KW"/>
</dbReference>
<comment type="similarity">
    <text evidence="3">Belongs to the gamma-BBH/TMLD family.</text>
</comment>
<dbReference type="OrthoDB" id="979809at2"/>
<dbReference type="RefSeq" id="WP_067415471.1">
    <property type="nucleotide sequence ID" value="NZ_LNTY01000033.1"/>
</dbReference>
<comment type="caution">
    <text evidence="10">The sequence shown here is derived from an EMBL/GenBank/DDBJ whole genome shotgun (WGS) entry which is preliminary data.</text>
</comment>
<comment type="cofactor">
    <cofactor evidence="2">
        <name>L-ascorbate</name>
        <dbReference type="ChEBI" id="CHEBI:38290"/>
    </cofactor>
</comment>
<evidence type="ECO:0000256" key="1">
    <source>
        <dbReference type="ARBA" id="ARBA00001954"/>
    </source>
</evidence>
<keyword evidence="6" id="KW-0560">Oxidoreductase</keyword>
<evidence type="ECO:0000256" key="2">
    <source>
        <dbReference type="ARBA" id="ARBA00001961"/>
    </source>
</evidence>
<evidence type="ECO:0000259" key="8">
    <source>
        <dbReference type="Pfam" id="PF02668"/>
    </source>
</evidence>
<evidence type="ECO:0000313" key="11">
    <source>
        <dbReference type="Proteomes" id="UP000070529"/>
    </source>
</evidence>
<keyword evidence="7" id="KW-0408">Iron</keyword>
<feature type="domain" description="Gamma-butyrobetaine hydroxylase-like N-terminal" evidence="9">
    <location>
        <begin position="25"/>
        <end position="95"/>
    </location>
</feature>
<dbReference type="Pfam" id="PF02668">
    <property type="entry name" value="TauD"/>
    <property type="match status" value="1"/>
</dbReference>
<evidence type="ECO:0000256" key="6">
    <source>
        <dbReference type="ARBA" id="ARBA00023002"/>
    </source>
</evidence>
<dbReference type="AlphaFoldDB" id="A0A135I8X4"/>
<organism evidence="10 11">
    <name type="scientific">Enterovibrio coralii</name>
    <dbReference type="NCBI Taxonomy" id="294935"/>
    <lineage>
        <taxon>Bacteria</taxon>
        <taxon>Pseudomonadati</taxon>
        <taxon>Pseudomonadota</taxon>
        <taxon>Gammaproteobacteria</taxon>
        <taxon>Vibrionales</taxon>
        <taxon>Vibrionaceae</taxon>
        <taxon>Enterovibrio</taxon>
    </lineage>
</organism>
<dbReference type="CDD" id="cd00250">
    <property type="entry name" value="CAS_like"/>
    <property type="match status" value="1"/>
</dbReference>
<accession>A0A135I8X4</accession>
<keyword evidence="4" id="KW-0479">Metal-binding</keyword>
<dbReference type="EMBL" id="LNTY01000033">
    <property type="protein sequence ID" value="KXF81868.1"/>
    <property type="molecule type" value="Genomic_DNA"/>
</dbReference>
<dbReference type="InterPro" id="IPR038492">
    <property type="entry name" value="GBBH-like_N_sf"/>
</dbReference>
<keyword evidence="5 10" id="KW-0223">Dioxygenase</keyword>
<dbReference type="FunFam" id="3.60.130.10:FF:000001">
    <property type="entry name" value="Trimethyllysine dioxygenase, mitochondrial"/>
    <property type="match status" value="1"/>
</dbReference>
<evidence type="ECO:0000256" key="4">
    <source>
        <dbReference type="ARBA" id="ARBA00022723"/>
    </source>
</evidence>
<evidence type="ECO:0000256" key="7">
    <source>
        <dbReference type="ARBA" id="ARBA00023004"/>
    </source>
</evidence>
<feature type="domain" description="TauD/TfdA-like" evidence="8">
    <location>
        <begin position="148"/>
        <end position="376"/>
    </location>
</feature>
<dbReference type="Gene3D" id="3.60.130.10">
    <property type="entry name" value="Clavaminate synthase-like"/>
    <property type="match status" value="1"/>
</dbReference>
<dbReference type="Gene3D" id="3.30.2020.30">
    <property type="match status" value="1"/>
</dbReference>
<evidence type="ECO:0000256" key="3">
    <source>
        <dbReference type="ARBA" id="ARBA00008654"/>
    </source>
</evidence>
<dbReference type="InterPro" id="IPR010376">
    <property type="entry name" value="GBBH-like_N"/>
</dbReference>
<gene>
    <name evidence="10" type="ORF">ATN88_20475</name>
</gene>
<dbReference type="Pfam" id="PF06155">
    <property type="entry name" value="GBBH-like_N"/>
    <property type="match status" value="1"/>
</dbReference>
<dbReference type="Proteomes" id="UP000070529">
    <property type="component" value="Unassembled WGS sequence"/>
</dbReference>
<dbReference type="InterPro" id="IPR042098">
    <property type="entry name" value="TauD-like_sf"/>
</dbReference>
<dbReference type="STRING" id="294935.ATN88_20475"/>
<dbReference type="GO" id="GO:0045329">
    <property type="term" value="P:carnitine biosynthetic process"/>
    <property type="evidence" value="ECO:0007669"/>
    <property type="project" value="TreeGrafter"/>
</dbReference>
<dbReference type="FunFam" id="3.30.2020.30:FF:000002">
    <property type="entry name" value="Putative gamma-butyrobetaine dioxygenase"/>
    <property type="match status" value="1"/>
</dbReference>
<dbReference type="InterPro" id="IPR050411">
    <property type="entry name" value="AlphaKG_dependent_hydroxylases"/>
</dbReference>
<keyword evidence="11" id="KW-1185">Reference proteome</keyword>
<protein>
    <submittedName>
        <fullName evidence="10">Gamma-butyrobetaine dioxygenase</fullName>
    </submittedName>
</protein>
<dbReference type="PANTHER" id="PTHR10696">
    <property type="entry name" value="GAMMA-BUTYROBETAINE HYDROXYLASE-RELATED"/>
    <property type="match status" value="1"/>
</dbReference>
<dbReference type="GO" id="GO:0016706">
    <property type="term" value="F:2-oxoglutarate-dependent dioxygenase activity"/>
    <property type="evidence" value="ECO:0007669"/>
    <property type="project" value="UniProtKB-ARBA"/>
</dbReference>
<evidence type="ECO:0000256" key="5">
    <source>
        <dbReference type="ARBA" id="ARBA00022964"/>
    </source>
</evidence>
<name>A0A135I8X4_9GAMM</name>
<evidence type="ECO:0000313" key="10">
    <source>
        <dbReference type="EMBL" id="KXF81868.1"/>
    </source>
</evidence>
<comment type="cofactor">
    <cofactor evidence="1">
        <name>Fe(2+)</name>
        <dbReference type="ChEBI" id="CHEBI:29033"/>
    </cofactor>
</comment>
<evidence type="ECO:0000259" key="9">
    <source>
        <dbReference type="Pfam" id="PF06155"/>
    </source>
</evidence>
<proteinExistence type="inferred from homology"/>
<dbReference type="InterPro" id="IPR003819">
    <property type="entry name" value="TauD/TfdA-like"/>
</dbReference>
<dbReference type="SUPFAM" id="SSF51197">
    <property type="entry name" value="Clavaminate synthase-like"/>
    <property type="match status" value="1"/>
</dbReference>
<sequence>MTVTSTHSEIASFTPYPIKHLPLNLRVGSESLFIVWDNGHESEYHYLWLRDNCHCSECIATLTREQVFEICDVPETIRPLEAYFSEDNRLVIKWDYADHISQYHPGWLYSHCYSESAREAKQWRAKVWDKEAINQTLPTNTYLNILQSDQHLLTWLRDLRDYGIALVTDVDCAPNTLIKVAHRISFIRETNFGTIFNVQAKADANSAAYTDLRLPLHTDLPTRELQPGLQFLHCLINDAEGGESILVDGFKIAEHMREYYPDEFASLSSIPMSFYNKDQHSDYRFRGTAIVVDENHQIVEVRLANFLRGPIDVPAHQTLALYKAYRRFIQLTREERFQFFHRLNSGELIVFDNRRVLHARNAFDLKTGSRHLQGCYIDRDELLSRIRVLERDTLG</sequence>
<reference evidence="10 11" key="1">
    <citation type="submission" date="2015-11" db="EMBL/GenBank/DDBJ databases">
        <title>Genomic Taxonomy of the Vibrionaceae.</title>
        <authorList>
            <person name="Gomez-Gil B."/>
            <person name="Enciso-Ibarra J."/>
        </authorList>
    </citation>
    <scope>NUCLEOTIDE SEQUENCE [LARGE SCALE GENOMIC DNA]</scope>
    <source>
        <strain evidence="10 11">CAIM 912</strain>
    </source>
</reference>